<keyword evidence="2" id="KW-1185">Reference proteome</keyword>
<dbReference type="GO" id="GO:0003676">
    <property type="term" value="F:nucleic acid binding"/>
    <property type="evidence" value="ECO:0007669"/>
    <property type="project" value="InterPro"/>
</dbReference>
<sequence>MVIDIEPLESPYTYLISFFDDVIYTIVTHDPDNVLNWISKIEWIHRRLIVGLDDEWSHSFSRNHNPVAILQLCVDAHALSTNSFTPPTSLNL</sequence>
<dbReference type="InterPro" id="IPR036397">
    <property type="entry name" value="RNaseH_sf"/>
</dbReference>
<name>A0AAV6XX91_9LAMI</name>
<dbReference type="Proteomes" id="UP000826271">
    <property type="component" value="Unassembled WGS sequence"/>
</dbReference>
<evidence type="ECO:0000313" key="2">
    <source>
        <dbReference type="Proteomes" id="UP000826271"/>
    </source>
</evidence>
<dbReference type="EMBL" id="WHWC01000004">
    <property type="protein sequence ID" value="KAG8383768.1"/>
    <property type="molecule type" value="Genomic_DNA"/>
</dbReference>
<organism evidence="1 2">
    <name type="scientific">Buddleja alternifolia</name>
    <dbReference type="NCBI Taxonomy" id="168488"/>
    <lineage>
        <taxon>Eukaryota</taxon>
        <taxon>Viridiplantae</taxon>
        <taxon>Streptophyta</taxon>
        <taxon>Embryophyta</taxon>
        <taxon>Tracheophyta</taxon>
        <taxon>Spermatophyta</taxon>
        <taxon>Magnoliopsida</taxon>
        <taxon>eudicotyledons</taxon>
        <taxon>Gunneridae</taxon>
        <taxon>Pentapetalae</taxon>
        <taxon>asterids</taxon>
        <taxon>lamiids</taxon>
        <taxon>Lamiales</taxon>
        <taxon>Scrophulariaceae</taxon>
        <taxon>Buddlejeae</taxon>
        <taxon>Buddleja</taxon>
    </lineage>
</organism>
<dbReference type="Gene3D" id="3.30.420.10">
    <property type="entry name" value="Ribonuclease H-like superfamily/Ribonuclease H"/>
    <property type="match status" value="1"/>
</dbReference>
<reference evidence="1" key="1">
    <citation type="submission" date="2019-10" db="EMBL/GenBank/DDBJ databases">
        <authorList>
            <person name="Zhang R."/>
            <person name="Pan Y."/>
            <person name="Wang J."/>
            <person name="Ma R."/>
            <person name="Yu S."/>
        </authorList>
    </citation>
    <scope>NUCLEOTIDE SEQUENCE</scope>
    <source>
        <strain evidence="1">LA-IB0</strain>
        <tissue evidence="1">Leaf</tissue>
    </source>
</reference>
<proteinExistence type="predicted"/>
<dbReference type="AlphaFoldDB" id="A0AAV6XX91"/>
<comment type="caution">
    <text evidence="1">The sequence shown here is derived from an EMBL/GenBank/DDBJ whole genome shotgun (WGS) entry which is preliminary data.</text>
</comment>
<evidence type="ECO:0000313" key="1">
    <source>
        <dbReference type="EMBL" id="KAG8383768.1"/>
    </source>
</evidence>
<gene>
    <name evidence="1" type="ORF">BUALT_Bualt04G0048100</name>
</gene>
<accession>A0AAV6XX91</accession>
<protein>
    <submittedName>
        <fullName evidence="1">Uncharacterized protein</fullName>
    </submittedName>
</protein>